<proteinExistence type="predicted"/>
<dbReference type="AlphaFoldDB" id="A0AAJ7W2W1"/>
<evidence type="ECO:0000313" key="1">
    <source>
        <dbReference type="Proteomes" id="UP000694920"/>
    </source>
</evidence>
<accession>A0AAJ7W2W1</accession>
<dbReference type="GeneID" id="107268927"/>
<dbReference type="RefSeq" id="XP_024941962.1">
    <property type="nucleotide sequence ID" value="XM_025086194.1"/>
</dbReference>
<dbReference type="Proteomes" id="UP000694920">
    <property type="component" value="Unplaced"/>
</dbReference>
<reference evidence="2" key="1">
    <citation type="submission" date="2025-08" db="UniProtKB">
        <authorList>
            <consortium name="RefSeq"/>
        </authorList>
    </citation>
    <scope>IDENTIFICATION</scope>
</reference>
<name>A0AAJ7W2W1_CEPCN</name>
<evidence type="ECO:0000313" key="2">
    <source>
        <dbReference type="RefSeq" id="XP_024941962.1"/>
    </source>
</evidence>
<organism evidence="1 2">
    <name type="scientific">Cephus cinctus</name>
    <name type="common">Wheat stem sawfly</name>
    <dbReference type="NCBI Taxonomy" id="211228"/>
    <lineage>
        <taxon>Eukaryota</taxon>
        <taxon>Metazoa</taxon>
        <taxon>Ecdysozoa</taxon>
        <taxon>Arthropoda</taxon>
        <taxon>Hexapoda</taxon>
        <taxon>Insecta</taxon>
        <taxon>Pterygota</taxon>
        <taxon>Neoptera</taxon>
        <taxon>Endopterygota</taxon>
        <taxon>Hymenoptera</taxon>
        <taxon>Cephoidea</taxon>
        <taxon>Cephidae</taxon>
        <taxon>Cephus</taxon>
    </lineage>
</organism>
<gene>
    <name evidence="2" type="primary">LOC107268927</name>
</gene>
<sequence length="110" mass="13025">MFANLHRHDFQFLAIRGGHCHSSQDFFINCCWRNVIRRLGRVSRQVQATRRTWHGPPNSLLEASLEHTCVWNQITYEEESNNLRLEPGNLLVEESNNEEQLMNKTRKMKC</sequence>
<keyword evidence="1" id="KW-1185">Reference proteome</keyword>
<protein>
    <submittedName>
        <fullName evidence="2">Uncharacterized protein LOC107268927 isoform X1</fullName>
    </submittedName>
</protein>